<proteinExistence type="predicted"/>
<dbReference type="CDD" id="cd00371">
    <property type="entry name" value="HMA"/>
    <property type="match status" value="1"/>
</dbReference>
<feature type="domain" description="HMA" evidence="2">
    <location>
        <begin position="8"/>
        <end position="71"/>
    </location>
</feature>
<dbReference type="PROSITE" id="PS50846">
    <property type="entry name" value="HMA_2"/>
    <property type="match status" value="1"/>
</dbReference>
<evidence type="ECO:0000256" key="1">
    <source>
        <dbReference type="ARBA" id="ARBA00022723"/>
    </source>
</evidence>
<dbReference type="SUPFAM" id="SSF55008">
    <property type="entry name" value="HMA, heavy metal-associated domain"/>
    <property type="match status" value="1"/>
</dbReference>
<keyword evidence="1" id="KW-0479">Metal-binding</keyword>
<protein>
    <submittedName>
        <fullName evidence="3">Heavy metal-associated domain-containing protein</fullName>
    </submittedName>
</protein>
<dbReference type="EMBL" id="CP042582">
    <property type="protein sequence ID" value="QEX21583.1"/>
    <property type="molecule type" value="Genomic_DNA"/>
</dbReference>
<dbReference type="GO" id="GO:0046872">
    <property type="term" value="F:metal ion binding"/>
    <property type="evidence" value="ECO:0007669"/>
    <property type="project" value="UniProtKB-KW"/>
</dbReference>
<reference evidence="3 4" key="1">
    <citation type="submission" date="2019-08" db="EMBL/GenBank/DDBJ databases">
        <title>Hyperibacter terrae gen. nov., sp. nov. and Hyperibacter viscosus sp. nov., two new members in the family Rhodospirillaceae isolated from the rhizosphere of Hypericum perforatum.</title>
        <authorList>
            <person name="Noviana Z."/>
        </authorList>
    </citation>
    <scope>NUCLEOTIDE SEQUENCE [LARGE SCALE GENOMIC DNA]</scope>
    <source>
        <strain evidence="3 4">R5959</strain>
    </source>
</reference>
<dbReference type="InterPro" id="IPR006121">
    <property type="entry name" value="HMA_dom"/>
</dbReference>
<keyword evidence="4" id="KW-1185">Reference proteome</keyword>
<name>A0A5J6MX26_9PROT</name>
<evidence type="ECO:0000313" key="4">
    <source>
        <dbReference type="Proteomes" id="UP000325797"/>
    </source>
</evidence>
<dbReference type="InterPro" id="IPR017969">
    <property type="entry name" value="Heavy-metal-associated_CS"/>
</dbReference>
<dbReference type="Proteomes" id="UP000325797">
    <property type="component" value="Chromosome"/>
</dbReference>
<organism evidence="3 4">
    <name type="scientific">Hypericibacter adhaerens</name>
    <dbReference type="NCBI Taxonomy" id="2602016"/>
    <lineage>
        <taxon>Bacteria</taxon>
        <taxon>Pseudomonadati</taxon>
        <taxon>Pseudomonadota</taxon>
        <taxon>Alphaproteobacteria</taxon>
        <taxon>Rhodospirillales</taxon>
        <taxon>Dongiaceae</taxon>
        <taxon>Hypericibacter</taxon>
    </lineage>
</organism>
<dbReference type="AlphaFoldDB" id="A0A5J6MX26"/>
<dbReference type="PROSITE" id="PS01047">
    <property type="entry name" value="HMA_1"/>
    <property type="match status" value="1"/>
</dbReference>
<dbReference type="Pfam" id="PF00403">
    <property type="entry name" value="HMA"/>
    <property type="match status" value="1"/>
</dbReference>
<sequence length="75" mass="8062">MKWGQEEYQMRFRVSGMSCEGCADAVTRAIHKAAPDAKVDIDLASGEIEVDGRVAECAVAAAIQKAGYTNEGRLD</sequence>
<accession>A0A5J6MX26</accession>
<gene>
    <name evidence="3" type="ORF">FRZ61_15120</name>
</gene>
<evidence type="ECO:0000259" key="2">
    <source>
        <dbReference type="PROSITE" id="PS50846"/>
    </source>
</evidence>
<evidence type="ECO:0000313" key="3">
    <source>
        <dbReference type="EMBL" id="QEX21583.1"/>
    </source>
</evidence>
<dbReference type="InterPro" id="IPR036163">
    <property type="entry name" value="HMA_dom_sf"/>
</dbReference>
<dbReference type="KEGG" id="hadh:FRZ61_15120"/>
<dbReference type="Gene3D" id="3.30.70.100">
    <property type="match status" value="1"/>
</dbReference>